<evidence type="ECO:0000256" key="2">
    <source>
        <dbReference type="ARBA" id="ARBA00023015"/>
    </source>
</evidence>
<dbReference type="PROSITE" id="PS50066">
    <property type="entry name" value="MADS_BOX_2"/>
    <property type="match status" value="1"/>
</dbReference>
<dbReference type="GO" id="GO:0000977">
    <property type="term" value="F:RNA polymerase II transcription regulatory region sequence-specific DNA binding"/>
    <property type="evidence" value="ECO:0007669"/>
    <property type="project" value="InterPro"/>
</dbReference>
<protein>
    <submittedName>
        <fullName evidence="9">GLOBOSA/PISTILLATA-like MADS-box protein</fullName>
    </submittedName>
</protein>
<evidence type="ECO:0000256" key="5">
    <source>
        <dbReference type="ARBA" id="ARBA00023242"/>
    </source>
</evidence>
<dbReference type="GO" id="GO:0003700">
    <property type="term" value="F:DNA-binding transcription factor activity"/>
    <property type="evidence" value="ECO:0007669"/>
    <property type="project" value="InterPro"/>
</dbReference>
<feature type="coiled-coil region" evidence="6">
    <location>
        <begin position="82"/>
        <end position="109"/>
    </location>
</feature>
<keyword evidence="6" id="KW-0175">Coiled coil</keyword>
<accession>A0A455R1Q0</accession>
<dbReference type="SMART" id="SM00432">
    <property type="entry name" value="MADS"/>
    <property type="match status" value="1"/>
</dbReference>
<evidence type="ECO:0000256" key="6">
    <source>
        <dbReference type="SAM" id="Coils"/>
    </source>
</evidence>
<evidence type="ECO:0000256" key="3">
    <source>
        <dbReference type="ARBA" id="ARBA00023125"/>
    </source>
</evidence>
<dbReference type="InterPro" id="IPR033896">
    <property type="entry name" value="MEF2-like_N"/>
</dbReference>
<keyword evidence="5" id="KW-0539">Nucleus</keyword>
<dbReference type="PANTHER" id="PTHR48019">
    <property type="entry name" value="SERUM RESPONSE FACTOR HOMOLOG"/>
    <property type="match status" value="1"/>
</dbReference>
<dbReference type="Pfam" id="PF00319">
    <property type="entry name" value="SRF-TF"/>
    <property type="match status" value="1"/>
</dbReference>
<comment type="subcellular location">
    <subcellularLocation>
        <location evidence="1">Nucleus</location>
    </subcellularLocation>
</comment>
<dbReference type="EMBL" id="AB728800">
    <property type="protein sequence ID" value="BBC78347.1"/>
    <property type="molecule type" value="mRNA"/>
</dbReference>
<evidence type="ECO:0000256" key="1">
    <source>
        <dbReference type="ARBA" id="ARBA00004123"/>
    </source>
</evidence>
<gene>
    <name evidence="9" type="primary">LgGLO</name>
</gene>
<organism evidence="9">
    <name type="scientific">Larix gmelinii var. japonica</name>
    <dbReference type="NCBI Taxonomy" id="167560"/>
    <lineage>
        <taxon>Eukaryota</taxon>
        <taxon>Viridiplantae</taxon>
        <taxon>Streptophyta</taxon>
        <taxon>Embryophyta</taxon>
        <taxon>Tracheophyta</taxon>
        <taxon>Spermatophyta</taxon>
        <taxon>Pinopsida</taxon>
        <taxon>Pinidae</taxon>
        <taxon>Conifers I</taxon>
        <taxon>Pinales</taxon>
        <taxon>Pinaceae</taxon>
        <taxon>Larix</taxon>
    </lineage>
</organism>
<dbReference type="Pfam" id="PF01486">
    <property type="entry name" value="K-box"/>
    <property type="match status" value="1"/>
</dbReference>
<dbReference type="GO" id="GO:0005634">
    <property type="term" value="C:nucleus"/>
    <property type="evidence" value="ECO:0007669"/>
    <property type="project" value="UniProtKB-SubCell"/>
</dbReference>
<keyword evidence="4" id="KW-0804">Transcription</keyword>
<dbReference type="InterPro" id="IPR050142">
    <property type="entry name" value="MADS-box/MEF2_TF"/>
</dbReference>
<evidence type="ECO:0000313" key="9">
    <source>
        <dbReference type="EMBL" id="BBC78347.1"/>
    </source>
</evidence>
<feature type="domain" description="MADS-box" evidence="7">
    <location>
        <begin position="1"/>
        <end position="61"/>
    </location>
</feature>
<keyword evidence="3" id="KW-0238">DNA-binding</keyword>
<dbReference type="SUPFAM" id="SSF55455">
    <property type="entry name" value="SRF-like"/>
    <property type="match status" value="1"/>
</dbReference>
<reference evidence="9" key="1">
    <citation type="submission" date="2012-06" db="EMBL/GenBank/DDBJ databases">
        <title>LgLFY, a larch FLORICAULA/LEAFY ortholog, is associated with induction of male flower in Larix gmelinii var japonica.</title>
        <authorList>
            <person name="Hatano-Iwasaki A."/>
            <person name="Uchiyama K."/>
            <person name="Ono K."/>
            <person name="Kita K."/>
            <person name="Hara T."/>
            <person name="Ogawa K."/>
        </authorList>
    </citation>
    <scope>NUCLEOTIDE SEQUENCE</scope>
</reference>
<dbReference type="FunFam" id="3.40.1810.10:FF:000003">
    <property type="entry name" value="MADS-box transcription factor MADS-MC"/>
    <property type="match status" value="1"/>
</dbReference>
<sequence>MGRGKIEIKMIENTTNRQVTFSKRRGGLLKKAKELSILCSAEVALIIFSSTGKLHEWSSSSMKKVLERYQKSEQGLGLMDFQQQLLCEMKRITKENEGLQARLRHMRGEDINSLKLPELFQLEEELDNAATLVRRRKDHVLDNEKIKRKNKMRRVEEENIILHGMVDQYHGHLEEDNGEINFVFCQPLKRMTTFPGPLLRLQPNQPNLQDIGY</sequence>
<dbReference type="PRINTS" id="PR00404">
    <property type="entry name" value="MADSDOMAIN"/>
</dbReference>
<dbReference type="InterPro" id="IPR002487">
    <property type="entry name" value="TF_Kbox"/>
</dbReference>
<proteinExistence type="evidence at transcript level"/>
<dbReference type="CDD" id="cd00265">
    <property type="entry name" value="MADS_MEF2_like"/>
    <property type="match status" value="1"/>
</dbReference>
<dbReference type="PROSITE" id="PS51297">
    <property type="entry name" value="K_BOX"/>
    <property type="match status" value="1"/>
</dbReference>
<feature type="domain" description="K-box" evidence="8">
    <location>
        <begin position="82"/>
        <end position="172"/>
    </location>
</feature>
<dbReference type="InterPro" id="IPR002100">
    <property type="entry name" value="TF_MADSbox"/>
</dbReference>
<evidence type="ECO:0000256" key="4">
    <source>
        <dbReference type="ARBA" id="ARBA00023163"/>
    </source>
</evidence>
<keyword evidence="2" id="KW-0805">Transcription regulation</keyword>
<dbReference type="GO" id="GO:0045944">
    <property type="term" value="P:positive regulation of transcription by RNA polymerase II"/>
    <property type="evidence" value="ECO:0007669"/>
    <property type="project" value="InterPro"/>
</dbReference>
<evidence type="ECO:0000259" key="7">
    <source>
        <dbReference type="PROSITE" id="PS50066"/>
    </source>
</evidence>
<dbReference type="AlphaFoldDB" id="A0A455R1Q0"/>
<dbReference type="Gene3D" id="3.40.1810.10">
    <property type="entry name" value="Transcription factor, MADS-box"/>
    <property type="match status" value="1"/>
</dbReference>
<dbReference type="GO" id="GO:0046983">
    <property type="term" value="F:protein dimerization activity"/>
    <property type="evidence" value="ECO:0007669"/>
    <property type="project" value="InterPro"/>
</dbReference>
<name>A0A455R1Q0_9CONI</name>
<evidence type="ECO:0000259" key="8">
    <source>
        <dbReference type="PROSITE" id="PS51297"/>
    </source>
</evidence>
<dbReference type="InterPro" id="IPR036879">
    <property type="entry name" value="TF_MADSbox_sf"/>
</dbReference>